<sequence>MVNTVDHLEHLARDSGRFRELLRDADPGARVPTCPDWTAADLVWHLAEVQLFWGTVVRDRLTEPDAAEAARPDRPDDYRDLLRLAERAAADLQRALVGTPPETPVWTWWDQDRSAGFVRRRMSHEALIHRLDAGATVGRVGPVDADLADDGVDEALMAFFSYAPTWATVSTSEMTGRVRTTDTGHAWDITPGRWSGTSPSTGRSWDEPLLHVDPLAGAAEPAFTIEATARDLDAWLWGRPPVGPVTQHGDPVALSLVTEVLEQGIQ</sequence>
<dbReference type="GO" id="GO:0005886">
    <property type="term" value="C:plasma membrane"/>
    <property type="evidence" value="ECO:0007669"/>
    <property type="project" value="TreeGrafter"/>
</dbReference>
<dbReference type="InterPro" id="IPR024344">
    <property type="entry name" value="MDMPI_metal-binding"/>
</dbReference>
<evidence type="ECO:0000259" key="1">
    <source>
        <dbReference type="Pfam" id="PF11716"/>
    </source>
</evidence>
<reference evidence="2" key="1">
    <citation type="journal article" date="2014" name="Int. J. Syst. Evol. Microbiol.">
        <title>Complete genome sequence of Corynebacterium casei LMG S-19264T (=DSM 44701T), isolated from a smear-ripened cheese.</title>
        <authorList>
            <consortium name="US DOE Joint Genome Institute (JGI-PGF)"/>
            <person name="Walter F."/>
            <person name="Albersmeier A."/>
            <person name="Kalinowski J."/>
            <person name="Ruckert C."/>
        </authorList>
    </citation>
    <scope>NUCLEOTIDE SEQUENCE</scope>
    <source>
        <strain evidence="2">CGMCC 4.7308</strain>
    </source>
</reference>
<protein>
    <recommendedName>
        <fullName evidence="1">Mycothiol-dependent maleylpyruvate isomerase metal-binding domain-containing protein</fullName>
    </recommendedName>
</protein>
<name>A0A917SKU8_9ACTN</name>
<dbReference type="Pfam" id="PF11716">
    <property type="entry name" value="MDMPI_N"/>
    <property type="match status" value="1"/>
</dbReference>
<dbReference type="EMBL" id="BMNA01000001">
    <property type="protein sequence ID" value="GGL85384.1"/>
    <property type="molecule type" value="Genomic_DNA"/>
</dbReference>
<keyword evidence="3" id="KW-1185">Reference proteome</keyword>
<evidence type="ECO:0000313" key="2">
    <source>
        <dbReference type="EMBL" id="GGL85384.1"/>
    </source>
</evidence>
<accession>A0A917SKU8</accession>
<gene>
    <name evidence="2" type="ORF">GCM10011594_01330</name>
</gene>
<reference evidence="2" key="2">
    <citation type="submission" date="2020-09" db="EMBL/GenBank/DDBJ databases">
        <authorList>
            <person name="Sun Q."/>
            <person name="Zhou Y."/>
        </authorList>
    </citation>
    <scope>NUCLEOTIDE SEQUENCE</scope>
    <source>
        <strain evidence="2">CGMCC 4.7308</strain>
    </source>
</reference>
<dbReference type="AlphaFoldDB" id="A0A917SKU8"/>
<dbReference type="SUPFAM" id="SSF109854">
    <property type="entry name" value="DinB/YfiT-like putative metalloenzymes"/>
    <property type="match status" value="1"/>
</dbReference>
<organism evidence="2 3">
    <name type="scientific">Nakamurella endophytica</name>
    <dbReference type="NCBI Taxonomy" id="1748367"/>
    <lineage>
        <taxon>Bacteria</taxon>
        <taxon>Bacillati</taxon>
        <taxon>Actinomycetota</taxon>
        <taxon>Actinomycetes</taxon>
        <taxon>Nakamurellales</taxon>
        <taxon>Nakamurellaceae</taxon>
        <taxon>Nakamurella</taxon>
    </lineage>
</organism>
<dbReference type="PANTHER" id="PTHR40758">
    <property type="entry name" value="CONSERVED PROTEIN"/>
    <property type="match status" value="1"/>
</dbReference>
<dbReference type="RefSeq" id="WP_188939600.1">
    <property type="nucleotide sequence ID" value="NZ_BMNA01000001.1"/>
</dbReference>
<dbReference type="PANTHER" id="PTHR40758:SF1">
    <property type="entry name" value="CONSERVED PROTEIN"/>
    <property type="match status" value="1"/>
</dbReference>
<proteinExistence type="predicted"/>
<comment type="caution">
    <text evidence="2">The sequence shown here is derived from an EMBL/GenBank/DDBJ whole genome shotgun (WGS) entry which is preliminary data.</text>
</comment>
<dbReference type="NCBIfam" id="TIGR03083">
    <property type="entry name" value="maleylpyruvate isomerase family mycothiol-dependent enzyme"/>
    <property type="match status" value="1"/>
</dbReference>
<evidence type="ECO:0000313" key="3">
    <source>
        <dbReference type="Proteomes" id="UP000655208"/>
    </source>
</evidence>
<dbReference type="Proteomes" id="UP000655208">
    <property type="component" value="Unassembled WGS sequence"/>
</dbReference>
<dbReference type="InterPro" id="IPR034660">
    <property type="entry name" value="DinB/YfiT-like"/>
</dbReference>
<dbReference type="InterPro" id="IPR017517">
    <property type="entry name" value="Maleyloyr_isom"/>
</dbReference>
<dbReference type="GO" id="GO:0046872">
    <property type="term" value="F:metal ion binding"/>
    <property type="evidence" value="ECO:0007669"/>
    <property type="project" value="InterPro"/>
</dbReference>
<feature type="domain" description="Mycothiol-dependent maleylpyruvate isomerase metal-binding" evidence="1">
    <location>
        <begin position="9"/>
        <end position="133"/>
    </location>
</feature>